<evidence type="ECO:0000259" key="1">
    <source>
        <dbReference type="Pfam" id="PF23154"/>
    </source>
</evidence>
<accession>A0A4U5NY88</accession>
<protein>
    <recommendedName>
        <fullName evidence="1">KANSL3 helical domain-containing protein</fullName>
    </recommendedName>
</protein>
<gene>
    <name evidence="2" type="ORF">L596_012716</name>
</gene>
<comment type="caution">
    <text evidence="2">The sequence shown here is derived from an EMBL/GenBank/DDBJ whole genome shotgun (WGS) entry which is preliminary data.</text>
</comment>
<dbReference type="Pfam" id="PF23154">
    <property type="entry name" value="KANSL3_1st"/>
    <property type="match status" value="1"/>
</dbReference>
<dbReference type="GO" id="GO:0044545">
    <property type="term" value="C:NSL complex"/>
    <property type="evidence" value="ECO:0007669"/>
    <property type="project" value="TreeGrafter"/>
</dbReference>
<dbReference type="InterPro" id="IPR056519">
    <property type="entry name" value="KANSL3_1st"/>
</dbReference>
<name>A0A4U5NY88_STECR</name>
<dbReference type="InterPro" id="IPR026555">
    <property type="entry name" value="NSL3/Tex30"/>
</dbReference>
<dbReference type="PANTHER" id="PTHR13136:SF16">
    <property type="entry name" value="KAT8 REGULATORY NSL COMPLEX SUBUNIT 3"/>
    <property type="match status" value="1"/>
</dbReference>
<feature type="domain" description="KANSL3 helical" evidence="1">
    <location>
        <begin position="5"/>
        <end position="69"/>
    </location>
</feature>
<dbReference type="GO" id="GO:0045944">
    <property type="term" value="P:positive regulation of transcription by RNA polymerase II"/>
    <property type="evidence" value="ECO:0007669"/>
    <property type="project" value="TreeGrafter"/>
</dbReference>
<evidence type="ECO:0000313" key="2">
    <source>
        <dbReference type="EMBL" id="TKR88482.1"/>
    </source>
</evidence>
<reference evidence="2 3" key="1">
    <citation type="journal article" date="2015" name="Genome Biol.">
        <title>Comparative genomics of Steinernema reveals deeply conserved gene regulatory networks.</title>
        <authorList>
            <person name="Dillman A.R."/>
            <person name="Macchietto M."/>
            <person name="Porter C.F."/>
            <person name="Rogers A."/>
            <person name="Williams B."/>
            <person name="Antoshechkin I."/>
            <person name="Lee M.M."/>
            <person name="Goodwin Z."/>
            <person name="Lu X."/>
            <person name="Lewis E.E."/>
            <person name="Goodrich-Blair H."/>
            <person name="Stock S.P."/>
            <person name="Adams B.J."/>
            <person name="Sternberg P.W."/>
            <person name="Mortazavi A."/>
        </authorList>
    </citation>
    <scope>NUCLEOTIDE SEQUENCE [LARGE SCALE GENOMIC DNA]</scope>
    <source>
        <strain evidence="2 3">ALL</strain>
    </source>
</reference>
<proteinExistence type="predicted"/>
<dbReference type="PANTHER" id="PTHR13136">
    <property type="entry name" value="TESTIS DEVELOPMENT PROTEIN PRTD"/>
    <property type="match status" value="1"/>
</dbReference>
<sequence length="348" mass="39167">MTTEDEKDFPNVIHEWMIRNLPLEALARYLDLVRFLAESNKQNDLIVQMMSIGTDVIMNSCHNWVLEFTLAQTSDPHTDLVKHSLKTVQLHEAVFVIVHPNIPRAGAVPFSTSKAHVPMFRDLLPGIADHVDVKLNYPDDLRTKYEILNYLTDTVTQEIDDTLQRFPNHHVVVAAWGVSCRIVQRALQDASGVSAALMFAYPNDSILADPDDEANLTYCPTLFVGGENTTPNYIEELQTTRKYMIANTGLVVVANADQNLLVSAVRLGIERLSQRTVDRAIVEHVYDFLKLVVKQAAPNLKQHRKDMTPLDMAALLESSNTTIEDHKIKKTLFQSPSTARSSASRHNK</sequence>
<reference evidence="2 3" key="2">
    <citation type="journal article" date="2019" name="G3 (Bethesda)">
        <title>Hybrid Assembly of the Genome of the Entomopathogenic Nematode Steinernema carpocapsae Identifies the X-Chromosome.</title>
        <authorList>
            <person name="Serra L."/>
            <person name="Macchietto M."/>
            <person name="Macias-Munoz A."/>
            <person name="McGill C.J."/>
            <person name="Rodriguez I.M."/>
            <person name="Rodriguez B."/>
            <person name="Murad R."/>
            <person name="Mortazavi A."/>
        </authorList>
    </citation>
    <scope>NUCLEOTIDE SEQUENCE [LARGE SCALE GENOMIC DNA]</scope>
    <source>
        <strain evidence="2 3">ALL</strain>
    </source>
</reference>
<dbReference type="Proteomes" id="UP000298663">
    <property type="component" value="Unassembled WGS sequence"/>
</dbReference>
<keyword evidence="3" id="KW-1185">Reference proteome</keyword>
<dbReference type="AlphaFoldDB" id="A0A4U5NY88"/>
<evidence type="ECO:0000313" key="3">
    <source>
        <dbReference type="Proteomes" id="UP000298663"/>
    </source>
</evidence>
<dbReference type="EMBL" id="AZBU02000003">
    <property type="protein sequence ID" value="TKR88482.1"/>
    <property type="molecule type" value="Genomic_DNA"/>
</dbReference>
<dbReference type="STRING" id="34508.A0A4U5NY88"/>
<organism evidence="2 3">
    <name type="scientific">Steinernema carpocapsae</name>
    <name type="common">Entomopathogenic nematode</name>
    <dbReference type="NCBI Taxonomy" id="34508"/>
    <lineage>
        <taxon>Eukaryota</taxon>
        <taxon>Metazoa</taxon>
        <taxon>Ecdysozoa</taxon>
        <taxon>Nematoda</taxon>
        <taxon>Chromadorea</taxon>
        <taxon>Rhabditida</taxon>
        <taxon>Tylenchina</taxon>
        <taxon>Panagrolaimomorpha</taxon>
        <taxon>Strongyloidoidea</taxon>
        <taxon>Steinernematidae</taxon>
        <taxon>Steinernema</taxon>
    </lineage>
</organism>
<dbReference type="OrthoDB" id="6415022at2759"/>